<evidence type="ECO:0000313" key="4">
    <source>
        <dbReference type="EMBL" id="RNI24591.1"/>
    </source>
</evidence>
<feature type="transmembrane region" description="Helical" evidence="2">
    <location>
        <begin position="433"/>
        <end position="450"/>
    </location>
</feature>
<feature type="transmembrane region" description="Helical" evidence="2">
    <location>
        <begin position="250"/>
        <end position="270"/>
    </location>
</feature>
<dbReference type="Gene3D" id="2.60.120.260">
    <property type="entry name" value="Galactose-binding domain-like"/>
    <property type="match status" value="2"/>
</dbReference>
<keyword evidence="2" id="KW-1133">Transmembrane helix</keyword>
<feature type="transmembrane region" description="Helical" evidence="2">
    <location>
        <begin position="352"/>
        <end position="375"/>
    </location>
</feature>
<dbReference type="EMBL" id="RJJQ01000002">
    <property type="protein sequence ID" value="RNI24591.1"/>
    <property type="molecule type" value="Genomic_DNA"/>
</dbReference>
<dbReference type="GO" id="GO:0016740">
    <property type="term" value="F:transferase activity"/>
    <property type="evidence" value="ECO:0007669"/>
    <property type="project" value="InterPro"/>
</dbReference>
<keyword evidence="5" id="KW-1185">Reference proteome</keyword>
<organism evidence="4 5">
    <name type="scientific">Flexivirga caeni</name>
    <dbReference type="NCBI Taxonomy" id="2294115"/>
    <lineage>
        <taxon>Bacteria</taxon>
        <taxon>Bacillati</taxon>
        <taxon>Actinomycetota</taxon>
        <taxon>Actinomycetes</taxon>
        <taxon>Micrococcales</taxon>
        <taxon>Dermacoccaceae</taxon>
        <taxon>Flexivirga</taxon>
    </lineage>
</organism>
<feature type="transmembrane region" description="Helical" evidence="2">
    <location>
        <begin position="55"/>
        <end position="75"/>
    </location>
</feature>
<feature type="transmembrane region" description="Helical" evidence="2">
    <location>
        <begin position="462"/>
        <end position="482"/>
    </location>
</feature>
<feature type="transmembrane region" description="Helical" evidence="2">
    <location>
        <begin position="170"/>
        <end position="186"/>
    </location>
</feature>
<feature type="transmembrane region" description="Helical" evidence="2">
    <location>
        <begin position="277"/>
        <end position="298"/>
    </location>
</feature>
<proteinExistence type="predicted"/>
<name>A0A3M9MGC7_9MICO</name>
<reference evidence="4 5" key="1">
    <citation type="submission" date="2018-11" db="EMBL/GenBank/DDBJ databases">
        <title>Draft genome of Simplicispira Flexivirga sp. BO-16.</title>
        <authorList>
            <person name="Im W.T."/>
        </authorList>
    </citation>
    <scope>NUCLEOTIDE SEQUENCE [LARGE SCALE GENOMIC DNA]</scope>
    <source>
        <strain evidence="4 5">BO-16</strain>
    </source>
</reference>
<feature type="transmembrane region" description="Helical" evidence="2">
    <location>
        <begin position="382"/>
        <end position="402"/>
    </location>
</feature>
<evidence type="ECO:0000259" key="3">
    <source>
        <dbReference type="Pfam" id="PF11847"/>
    </source>
</evidence>
<feature type="transmembrane region" description="Helical" evidence="2">
    <location>
        <begin position="1423"/>
        <end position="1443"/>
    </location>
</feature>
<evidence type="ECO:0000256" key="1">
    <source>
        <dbReference type="SAM" id="MobiDB-lite"/>
    </source>
</evidence>
<comment type="caution">
    <text evidence="4">The sequence shown here is derived from an EMBL/GenBank/DDBJ whole genome shotgun (WGS) entry which is preliminary data.</text>
</comment>
<feature type="domain" description="Alpha-(1-&gt;3)-arabinofuranosyltransferase N-terminal GT-C" evidence="3">
    <location>
        <begin position="65"/>
        <end position="741"/>
    </location>
</feature>
<keyword evidence="2" id="KW-0472">Membrane</keyword>
<feature type="region of interest" description="Disordered" evidence="1">
    <location>
        <begin position="1313"/>
        <end position="1349"/>
    </location>
</feature>
<sequence length="1493" mass="159003">MRKALRTDTTTKVTRELYLGVAIAEHRRADGDDAELEPWEPTDVRRLMTGYRLTVLGLTVLLALIVGLNGLGHFFTDIKPEVYLAPGRMIRQYLSAWTDTPYLGSPNFNVGLVPVLLVTGALRGIGLSPEWTFKVFHFALWLATAWGTSRLTRRLLGDRPGGDDRRSTRWAGLAAGVLVLANPYTIQAGSTLAIALPMSLLPWSLLAFVNALRSAESAPRAGRLRRFAHAMRWPAVFGLEFFAMSGMNVAVVPIFQLLALLPVLFVALRVWRLGWPVVLATVGRCAVFVVGVSVYWLVPAFGALSTGNQIVDESETLTGIAKVSSFPEVLRGMGLWSLYGQDNHGAWVPQDAVYLTSPLVMVLTMLWPALALLAMRWLRGPVRVMVAGTVAIAAVVMVGIFPAAGHPASPFGIAFEWFVGLPGMAAFRTTNKVGALLALGFALALGVAVVKVGPRIMRRDGLAPIAAIAASLLVLAWILPAVTNRLYTSPMDIPGYWRQAAAAIDRGNPDSAVLFLPGQTRPAYRWTVDRPDDVANSLFNRQVIIPETSPNASAPGGNFLASLDSTLENGVVPDGTISTYARYLGADTVLMRHDTDWEDTGGVRPDVVSAIAAADKGLFGVANYGAPGEYVATSDSPADERALPPLQRYAVTDPTSSVRVESTKNSLVIAGDGFAVPELVSAGLLRQQPSFRYAQDLTTGQLAGDLGGGHTLVLTDTNARRDAITNRLANNQGPLLAANQPLGITRTLGTNPADQTVLERTGARVTATSEGGAFFDLPCAVPENAVDGDPNTSWLFGDFGRAPGNVLTITEPSAERLGTIRIAQAQVGAVTIAKVTVRAGGKAVTRSLPTTGYADFPMGDTTARRVTVTIDSTRGTGYNLVGISDIQLPGPPATRWARTPLTFDDLYDRLSAPERAAFDATPLDVLLTREQGTPNLYDDPQTQLRRVISLPDERTFDATAAVRVAGSFEPILDKVAGFSPRVRASSSDFYFRLSSTRASLAADGDPSTAWEPGGKMVGAWWQLDGPERTIRSVSVTQQPGDGNAHDPRDSYARRVTFTVDGRTVASATLKAVGTTKVAIPSVDGKPVRGKQIRMTIDSIDGTEAGVPPRFTEIDSGLQMRRLRLGPIQDAGVGDPRCTEVATVDGHPVRMRPATKQLAGTAAQGSTWALCGTLHLGAGTHRIEPVPGFILDDLHLLDTLRATPAQVAQPATRITDNGATHKTLHVTTTGPTAVILGQSIAPGWHATANGRDLGAAQLLDGYATGWLLPKAGTYTVQIRYAPQLRADIALAVSIVVLLLAVGLVVFAFVSRRRPGEDDGADGDGPAGYDDASDSPDDADPDPDNGAGPETAAQSAFGLRDTWGRAQPRSDAVWRRAAHRAGQLLRTRPALELALVVVAGFFVGWGGLAAGVLVVVALRLRRAMPAWWLQVAGAVLLLVSMGVYLLVLGDARGTLSADGVAQSLWPHWLAGAGLVVGLVGVLRERRGEERMSGND</sequence>
<feature type="compositionally biased region" description="Acidic residues" evidence="1">
    <location>
        <begin position="1329"/>
        <end position="1341"/>
    </location>
</feature>
<feature type="transmembrane region" description="Helical" evidence="2">
    <location>
        <begin position="1391"/>
        <end position="1416"/>
    </location>
</feature>
<dbReference type="Proteomes" id="UP000271678">
    <property type="component" value="Unassembled WGS sequence"/>
</dbReference>
<gene>
    <name evidence="4" type="ORF">EFY87_02420</name>
</gene>
<accession>A0A3M9MGC7</accession>
<keyword evidence="2" id="KW-0812">Transmembrane</keyword>
<evidence type="ECO:0000313" key="5">
    <source>
        <dbReference type="Proteomes" id="UP000271678"/>
    </source>
</evidence>
<evidence type="ECO:0000256" key="2">
    <source>
        <dbReference type="SAM" id="Phobius"/>
    </source>
</evidence>
<protein>
    <submittedName>
        <fullName evidence="4">DUF3367 domain-containing protein</fullName>
    </submittedName>
</protein>
<feature type="transmembrane region" description="Helical" evidence="2">
    <location>
        <begin position="1287"/>
        <end position="1308"/>
    </location>
</feature>
<dbReference type="Pfam" id="PF11847">
    <property type="entry name" value="GT-C_AftD"/>
    <property type="match status" value="1"/>
</dbReference>
<dbReference type="InterPro" id="IPR021798">
    <property type="entry name" value="AftD_N"/>
</dbReference>